<evidence type="ECO:0000256" key="1">
    <source>
        <dbReference type="SAM" id="MobiDB-lite"/>
    </source>
</evidence>
<keyword evidence="2" id="KW-0378">Hydrolase</keyword>
<dbReference type="GO" id="GO:0008233">
    <property type="term" value="F:peptidase activity"/>
    <property type="evidence" value="ECO:0007669"/>
    <property type="project" value="UniProtKB-KW"/>
</dbReference>
<keyword evidence="3" id="KW-1185">Reference proteome</keyword>
<sequence length="175" mass="18398">MVTKSTETKPEAVVKEEAETADKPASAPKTAPKAAAKPKAEKAADKTVEEKPKADPKAASDQSIDESDSDSQKADAPNAQDIPVEDLVNGVINVLGDGLEAIINSSSSAQKNVLPHAKTSFKEMVGGVSEGFNDLRGYVENKLSANKDTSVDEDIDAAVATEMKSEKESQSTPQQ</sequence>
<name>A0A1C3RFR2_9PROT</name>
<dbReference type="OrthoDB" id="9856799at2"/>
<evidence type="ECO:0000313" key="3">
    <source>
        <dbReference type="Proteomes" id="UP000231658"/>
    </source>
</evidence>
<dbReference type="GO" id="GO:0006508">
    <property type="term" value="P:proteolysis"/>
    <property type="evidence" value="ECO:0007669"/>
    <property type="project" value="UniProtKB-KW"/>
</dbReference>
<feature type="compositionally biased region" description="Basic and acidic residues" evidence="1">
    <location>
        <begin position="1"/>
        <end position="22"/>
    </location>
</feature>
<organism evidence="2 3">
    <name type="scientific">Candidatus Terasakiella magnetica</name>
    <dbReference type="NCBI Taxonomy" id="1867952"/>
    <lineage>
        <taxon>Bacteria</taxon>
        <taxon>Pseudomonadati</taxon>
        <taxon>Pseudomonadota</taxon>
        <taxon>Alphaproteobacteria</taxon>
        <taxon>Rhodospirillales</taxon>
        <taxon>Terasakiellaceae</taxon>
        <taxon>Terasakiella</taxon>
    </lineage>
</organism>
<feature type="region of interest" description="Disordered" evidence="1">
    <location>
        <begin position="1"/>
        <end position="85"/>
    </location>
</feature>
<gene>
    <name evidence="2" type="ORF">MTBPR1_180004</name>
</gene>
<protein>
    <submittedName>
        <fullName evidence="2">Putative head maturation protease, phage-related</fullName>
    </submittedName>
</protein>
<dbReference type="Proteomes" id="UP000231658">
    <property type="component" value="Unassembled WGS sequence"/>
</dbReference>
<feature type="compositionally biased region" description="Low complexity" evidence="1">
    <location>
        <begin position="23"/>
        <end position="37"/>
    </location>
</feature>
<keyword evidence="2" id="KW-0645">Protease</keyword>
<dbReference type="STRING" id="1867952.MTBPR1_180004"/>
<feature type="compositionally biased region" description="Basic and acidic residues" evidence="1">
    <location>
        <begin position="38"/>
        <end position="58"/>
    </location>
</feature>
<proteinExistence type="predicted"/>
<dbReference type="EMBL" id="FLYE01000010">
    <property type="protein sequence ID" value="SCA56091.1"/>
    <property type="molecule type" value="Genomic_DNA"/>
</dbReference>
<evidence type="ECO:0000313" key="2">
    <source>
        <dbReference type="EMBL" id="SCA56091.1"/>
    </source>
</evidence>
<accession>A0A1C3RFR2</accession>
<dbReference type="AlphaFoldDB" id="A0A1C3RFR2"/>
<reference evidence="2 3" key="1">
    <citation type="submission" date="2016-07" db="EMBL/GenBank/DDBJ databases">
        <authorList>
            <person name="Lefevre C.T."/>
        </authorList>
    </citation>
    <scope>NUCLEOTIDE SEQUENCE [LARGE SCALE GENOMIC DNA]</scope>
    <source>
        <strain evidence="2">PR1</strain>
    </source>
</reference>
<dbReference type="RefSeq" id="WP_069186780.1">
    <property type="nucleotide sequence ID" value="NZ_FLYE01000010.1"/>
</dbReference>